<dbReference type="EMBL" id="JBHMEW010000008">
    <property type="protein sequence ID" value="MFB9210698.1"/>
    <property type="molecule type" value="Genomic_DNA"/>
</dbReference>
<keyword evidence="2" id="KW-1185">Reference proteome</keyword>
<protein>
    <submittedName>
        <fullName evidence="1">Uncharacterized protein</fullName>
    </submittedName>
</protein>
<evidence type="ECO:0000313" key="1">
    <source>
        <dbReference type="EMBL" id="MFB9210698.1"/>
    </source>
</evidence>
<evidence type="ECO:0000313" key="2">
    <source>
        <dbReference type="Proteomes" id="UP001589654"/>
    </source>
</evidence>
<dbReference type="RefSeq" id="WP_290246943.1">
    <property type="nucleotide sequence ID" value="NZ_JAUFQT010000001.1"/>
</dbReference>
<gene>
    <name evidence="1" type="ORF">ACFFUR_02705</name>
</gene>
<dbReference type="Proteomes" id="UP001589654">
    <property type="component" value="Unassembled WGS sequence"/>
</dbReference>
<comment type="caution">
    <text evidence="1">The sequence shown here is derived from an EMBL/GenBank/DDBJ whole genome shotgun (WGS) entry which is preliminary data.</text>
</comment>
<accession>A0ABV5J1L9</accession>
<reference evidence="1 2" key="1">
    <citation type="submission" date="2024-09" db="EMBL/GenBank/DDBJ databases">
        <authorList>
            <person name="Sun Q."/>
            <person name="Mori K."/>
        </authorList>
    </citation>
    <scope>NUCLEOTIDE SEQUENCE [LARGE SCALE GENOMIC DNA]</scope>
    <source>
        <strain evidence="1 2">CECT 7682</strain>
    </source>
</reference>
<proteinExistence type="predicted"/>
<name>A0ABV5J1L9_9BACT</name>
<organism evidence="1 2">
    <name type="scientific">Echinicola jeungdonensis</name>
    <dbReference type="NCBI Taxonomy" id="709343"/>
    <lineage>
        <taxon>Bacteria</taxon>
        <taxon>Pseudomonadati</taxon>
        <taxon>Bacteroidota</taxon>
        <taxon>Cytophagia</taxon>
        <taxon>Cytophagales</taxon>
        <taxon>Cyclobacteriaceae</taxon>
        <taxon>Echinicola</taxon>
    </lineage>
</organism>
<sequence length="102" mass="11464">MVKIAVMVAAGFFGMETFEAKGQEYHELKGPKAKNYKPWKEKARKSTLVINTGEQTKNGPSFKNEKAWEKSGVKKDTISTDLHLVSRLKGPKAKNQNPWQGD</sequence>